<dbReference type="Proteomes" id="UP000029964">
    <property type="component" value="Unassembled WGS sequence"/>
</dbReference>
<feature type="region of interest" description="Disordered" evidence="1">
    <location>
        <begin position="263"/>
        <end position="290"/>
    </location>
</feature>
<feature type="chain" id="PRO_5001814998" evidence="2">
    <location>
        <begin position="24"/>
        <end position="290"/>
    </location>
</feature>
<name>A0A086SV12_HAPC1</name>
<proteinExistence type="predicted"/>
<evidence type="ECO:0000313" key="3">
    <source>
        <dbReference type="EMBL" id="KFH40944.1"/>
    </source>
</evidence>
<dbReference type="AlphaFoldDB" id="A0A086SV12"/>
<reference evidence="4" key="1">
    <citation type="journal article" date="2014" name="Genome Announc.">
        <title>Genome sequence and annotation of Acremonium chrysogenum, producer of the beta-lactam antibiotic cephalosporin C.</title>
        <authorList>
            <person name="Terfehr D."/>
            <person name="Dahlmann T.A."/>
            <person name="Specht T."/>
            <person name="Zadra I."/>
            <person name="Kuernsteiner H."/>
            <person name="Kueck U."/>
        </authorList>
    </citation>
    <scope>NUCLEOTIDE SEQUENCE [LARGE SCALE GENOMIC DNA]</scope>
    <source>
        <strain evidence="4">ATCC 11550 / CBS 779.69 / DSM 880 / IAM 14645 / JCM 23072 / IMI 49137</strain>
    </source>
</reference>
<dbReference type="InterPro" id="IPR008701">
    <property type="entry name" value="NPP1"/>
</dbReference>
<keyword evidence="2" id="KW-0732">Signal</keyword>
<gene>
    <name evidence="3" type="ORF">ACRE_083430</name>
</gene>
<accession>A0A086SV12</accession>
<keyword evidence="4" id="KW-1185">Reference proteome</keyword>
<dbReference type="PANTHER" id="PTHR33657">
    <property type="entry name" value="DOMAIN PROTEIN, PUTATIVE (AFU_ORTHOLOGUE AFUA_5G00600)-RELATED"/>
    <property type="match status" value="1"/>
</dbReference>
<comment type="caution">
    <text evidence="3">The sequence shown here is derived from an EMBL/GenBank/DDBJ whole genome shotgun (WGS) entry which is preliminary data.</text>
</comment>
<dbReference type="EMBL" id="JPKY01000155">
    <property type="protein sequence ID" value="KFH40944.1"/>
    <property type="molecule type" value="Genomic_DNA"/>
</dbReference>
<evidence type="ECO:0000313" key="4">
    <source>
        <dbReference type="Proteomes" id="UP000029964"/>
    </source>
</evidence>
<sequence length="290" mass="32207">MSFQSFAAARNAVLLSGVLGASGAIATLYNPPPPSYYPYNTTNIPYTNLTVSLAAPDPPKALPQKATAGDLKWQPVMDFDKDGCYNVPAIDANSKIVQGLEHNWVSASQDCRDLSDLENNNVYSRARCNSGWCVYLYDYYFEKDVALPNFWDPGHTHDWEHIAVWVKDDAVQYVGASQHGEYEIRKASDVRFEGQRPKMVYHKDGASTHCFRFANAADDAIENHTGKWFRGDLVSYNGFPGNTRSKLEAHDFGKASFALKDSSYQGQLDRAKPGEVNFDTGRDEGSPGNP</sequence>
<dbReference type="STRING" id="857340.A0A086SV12"/>
<dbReference type="OrthoDB" id="89086at2759"/>
<evidence type="ECO:0000256" key="2">
    <source>
        <dbReference type="SAM" id="SignalP"/>
    </source>
</evidence>
<dbReference type="Pfam" id="PF05630">
    <property type="entry name" value="NPP1"/>
    <property type="match status" value="1"/>
</dbReference>
<dbReference type="PANTHER" id="PTHR33657:SF6">
    <property type="entry name" value="SECRETED PROTEIN"/>
    <property type="match status" value="1"/>
</dbReference>
<organism evidence="3 4">
    <name type="scientific">Hapsidospora chrysogenum (strain ATCC 11550 / CBS 779.69 / DSM 880 / IAM 14645 / JCM 23072 / IMI 49137)</name>
    <name type="common">Acremonium chrysogenum</name>
    <dbReference type="NCBI Taxonomy" id="857340"/>
    <lineage>
        <taxon>Eukaryota</taxon>
        <taxon>Fungi</taxon>
        <taxon>Dikarya</taxon>
        <taxon>Ascomycota</taxon>
        <taxon>Pezizomycotina</taxon>
        <taxon>Sordariomycetes</taxon>
        <taxon>Hypocreomycetidae</taxon>
        <taxon>Hypocreales</taxon>
        <taxon>Bionectriaceae</taxon>
        <taxon>Hapsidospora</taxon>
    </lineage>
</organism>
<feature type="compositionally biased region" description="Basic and acidic residues" evidence="1">
    <location>
        <begin position="280"/>
        <end position="290"/>
    </location>
</feature>
<evidence type="ECO:0000256" key="1">
    <source>
        <dbReference type="SAM" id="MobiDB-lite"/>
    </source>
</evidence>
<feature type="signal peptide" evidence="2">
    <location>
        <begin position="1"/>
        <end position="23"/>
    </location>
</feature>
<dbReference type="HOGENOM" id="CLU_062263_0_0_1"/>
<protein>
    <submittedName>
        <fullName evidence="3">Uncharacterized protein</fullName>
    </submittedName>
</protein>